<dbReference type="Pfam" id="PF01136">
    <property type="entry name" value="Peptidase_U32"/>
    <property type="match status" value="2"/>
</dbReference>
<organism evidence="2 3">
    <name type="scientific">Muiribacterium halophilum</name>
    <dbReference type="NCBI Taxonomy" id="2053465"/>
    <lineage>
        <taxon>Bacteria</taxon>
        <taxon>Candidatus Muiribacteriota</taxon>
        <taxon>Candidatus Muiribacteriia</taxon>
        <taxon>Candidatus Muiribacteriales</taxon>
        <taxon>Candidatus Muiribacteriaceae</taxon>
        <taxon>Candidatus Muiribacterium</taxon>
    </lineage>
</organism>
<feature type="domain" description="Peptidase U32 collagenase" evidence="1">
    <location>
        <begin position="394"/>
        <end position="471"/>
    </location>
</feature>
<dbReference type="InterPro" id="IPR020988">
    <property type="entry name" value="Pept_U32_collagenase"/>
</dbReference>
<dbReference type="Proteomes" id="UP000234857">
    <property type="component" value="Unassembled WGS sequence"/>
</dbReference>
<evidence type="ECO:0000313" key="3">
    <source>
        <dbReference type="Proteomes" id="UP000234857"/>
    </source>
</evidence>
<proteinExistence type="predicted"/>
<dbReference type="AlphaFoldDB" id="A0A2N5ZCV1"/>
<comment type="caution">
    <text evidence="2">The sequence shown here is derived from an EMBL/GenBank/DDBJ whole genome shotgun (WGS) entry which is preliminary data.</text>
</comment>
<sequence length="702" mass="80267">MKILLPAGSLKSLAAALDTKAHAVYLGVGDLNARKGAKNIGLSDIGAVIDMVHKAQKEIFITLNVIFFEEELEYVKKMLLVLLSSEIDGLIIQDLSVFNLIKELGFKTDRIILSTQANINNKYSVRLAKKLGVKKVILARELTIEEINEITEDTDIETEIFVHGAICYSYSGLCYMSSLIGTRSGNRGECAQPCRLRYRYDRKSGYFLSTRDLCLYEDLGKLEKVDYLKIEGRLKSEHYVNTCGKVYTEEAPDYLLDLVFNRDYCKGHLYGKGADRIINAWDGIKRGALLGYAKAKGDFYSVSLKYDLALGDGVYIEERKEGVRLKAIYDKNGKFLKKARMGETVLLKLGLKDYIPKVTLYLNNSHQTIWHGKTKLPTRMPVVSFETEMIFDNSGLKVIYKGKEFCFNLDYQKAQNRPLSEEFLKDVMTKSADSIFCFKDPKIKLEIEEKFLPMKDLNNVRNLALEKLIESETVLKEEKTRQLPNNPEVRVMVDRVRKYEVLKNHYKNTFYLPVEDIKKFYDDVIPYFPPVLDSEFYDYMVEAKRIKGLGYKKVLVGDLGGINICKEIKLEFLADNYFNCVNHLSVNFLRELGADSVCLSQEVPTDNISEIVKKTDVDLEIMVKGRRNAMISANCVEYSAGKCTSRDNCRGGYILQDMDGKEFPVVKKGCKNFFFSNNITDIRSKNIKAHIYRYDFRGMTIP</sequence>
<protein>
    <recommendedName>
        <fullName evidence="1">Peptidase U32 collagenase domain-containing protein</fullName>
    </recommendedName>
</protein>
<evidence type="ECO:0000259" key="1">
    <source>
        <dbReference type="Pfam" id="PF12392"/>
    </source>
</evidence>
<dbReference type="Pfam" id="PF12392">
    <property type="entry name" value="DUF3656"/>
    <property type="match status" value="1"/>
</dbReference>
<dbReference type="InterPro" id="IPR051454">
    <property type="entry name" value="RNA/ubiquinone_mod_enzymes"/>
</dbReference>
<accession>A0A2N5ZCV1</accession>
<dbReference type="PROSITE" id="PS01276">
    <property type="entry name" value="PEPTIDASE_U32"/>
    <property type="match status" value="1"/>
</dbReference>
<reference evidence="2 3" key="1">
    <citation type="submission" date="2017-11" db="EMBL/GenBank/DDBJ databases">
        <title>Genome-resolved metagenomics identifies genetic mobility, metabolic interactions, and unexpected diversity in perchlorate-reducing communities.</title>
        <authorList>
            <person name="Barnum T.P."/>
            <person name="Figueroa I.A."/>
            <person name="Carlstrom C.I."/>
            <person name="Lucas L.N."/>
            <person name="Engelbrektson A.L."/>
            <person name="Coates J.D."/>
        </authorList>
    </citation>
    <scope>NUCLEOTIDE SEQUENCE [LARGE SCALE GENOMIC DNA]</scope>
    <source>
        <strain evidence="2">BM706</strain>
    </source>
</reference>
<feature type="non-terminal residue" evidence="2">
    <location>
        <position position="702"/>
    </location>
</feature>
<dbReference type="PANTHER" id="PTHR30217:SF10">
    <property type="entry name" value="23S RRNA 5-HYDROXYCYTIDINE C2501 SYNTHASE"/>
    <property type="match status" value="1"/>
</dbReference>
<dbReference type="InterPro" id="IPR001539">
    <property type="entry name" value="Peptidase_U32"/>
</dbReference>
<evidence type="ECO:0000313" key="2">
    <source>
        <dbReference type="EMBL" id="PLX16479.1"/>
    </source>
</evidence>
<dbReference type="PANTHER" id="PTHR30217">
    <property type="entry name" value="PEPTIDASE U32 FAMILY"/>
    <property type="match status" value="1"/>
</dbReference>
<gene>
    <name evidence="2" type="ORF">C0601_10090</name>
</gene>
<name>A0A2N5ZCV1_MUIH1</name>
<dbReference type="EMBL" id="PKTG01000113">
    <property type="protein sequence ID" value="PLX16479.1"/>
    <property type="molecule type" value="Genomic_DNA"/>
</dbReference>